<feature type="transmembrane region" description="Helical" evidence="1">
    <location>
        <begin position="44"/>
        <end position="62"/>
    </location>
</feature>
<keyword evidence="1" id="KW-1133">Transmembrane helix</keyword>
<dbReference type="Proteomes" id="UP000321261">
    <property type="component" value="Unassembled WGS sequence"/>
</dbReference>
<evidence type="ECO:0000259" key="2">
    <source>
        <dbReference type="Pfam" id="PF10756"/>
    </source>
</evidence>
<dbReference type="EMBL" id="VIWU01000001">
    <property type="protein sequence ID" value="TWF77473.1"/>
    <property type="molecule type" value="Genomic_DNA"/>
</dbReference>
<name>A0A561SRJ4_9PSEU</name>
<keyword evidence="4" id="KW-1185">Reference proteome</keyword>
<accession>A0A561SRJ4</accession>
<evidence type="ECO:0000313" key="3">
    <source>
        <dbReference type="EMBL" id="TWF77473.1"/>
    </source>
</evidence>
<keyword evidence="1" id="KW-0812">Transmembrane</keyword>
<dbReference type="InterPro" id="IPR019692">
    <property type="entry name" value="CFP-6_PH"/>
</dbReference>
<organism evidence="3 4">
    <name type="scientific">Pseudonocardia hierapolitana</name>
    <dbReference type="NCBI Taxonomy" id="1128676"/>
    <lineage>
        <taxon>Bacteria</taxon>
        <taxon>Bacillati</taxon>
        <taxon>Actinomycetota</taxon>
        <taxon>Actinomycetes</taxon>
        <taxon>Pseudonocardiales</taxon>
        <taxon>Pseudonocardiaceae</taxon>
        <taxon>Pseudonocardia</taxon>
    </lineage>
</organism>
<dbReference type="Pfam" id="PF10756">
    <property type="entry name" value="bPH_6"/>
    <property type="match status" value="1"/>
</dbReference>
<evidence type="ECO:0000256" key="1">
    <source>
        <dbReference type="SAM" id="Phobius"/>
    </source>
</evidence>
<sequence>MSDHAGAGVREWSPAAGLVAVAWLLAVAAAGWCAALWWTGSDPAGGLLAAVASLGAGLAALFGTRARPRLRVDPDGVTVGGLLRSQHHPWPFVTDVRVLRVRRLGRETSLLEVDTVAADGTERLLVFGRLDLAADPEDVAPQLRALRP</sequence>
<proteinExistence type="predicted"/>
<comment type="caution">
    <text evidence="3">The sequence shown here is derived from an EMBL/GenBank/DDBJ whole genome shotgun (WGS) entry which is preliminary data.</text>
</comment>
<gene>
    <name evidence="3" type="ORF">FHX44_113383</name>
</gene>
<reference evidence="3 4" key="1">
    <citation type="submission" date="2019-06" db="EMBL/GenBank/DDBJ databases">
        <title>Sequencing the genomes of 1000 actinobacteria strains.</title>
        <authorList>
            <person name="Klenk H.-P."/>
        </authorList>
    </citation>
    <scope>NUCLEOTIDE SEQUENCE [LARGE SCALE GENOMIC DNA]</scope>
    <source>
        <strain evidence="3 4">DSM 45671</strain>
    </source>
</reference>
<dbReference type="RefSeq" id="WP_147256647.1">
    <property type="nucleotide sequence ID" value="NZ_VIWU01000001.1"/>
</dbReference>
<dbReference type="OrthoDB" id="5189227at2"/>
<evidence type="ECO:0000313" key="4">
    <source>
        <dbReference type="Proteomes" id="UP000321261"/>
    </source>
</evidence>
<protein>
    <submittedName>
        <fullName evidence="3">PH (Pleckstrin Homology) domain-containing protein</fullName>
    </submittedName>
</protein>
<dbReference type="AlphaFoldDB" id="A0A561SRJ4"/>
<keyword evidence="1" id="KW-0472">Membrane</keyword>
<feature type="domain" description="Low molecular weight protein antigen 6 PH" evidence="2">
    <location>
        <begin position="67"/>
        <end position="147"/>
    </location>
</feature>
<feature type="transmembrane region" description="Helical" evidence="1">
    <location>
        <begin position="12"/>
        <end position="38"/>
    </location>
</feature>